<evidence type="ECO:0000313" key="2">
    <source>
        <dbReference type="Proteomes" id="UP001295462"/>
    </source>
</evidence>
<proteinExistence type="predicted"/>
<comment type="caution">
    <text evidence="1">The sequence shown here is derived from an EMBL/GenBank/DDBJ whole genome shotgun (WGS) entry which is preliminary data.</text>
</comment>
<sequence>MAYVCWALSTQNMQIEKGMESSKIIKNLGRENEECMVACVIYDRLWVLSETRCRA</sequence>
<reference evidence="1" key="1">
    <citation type="submission" date="2022-01" db="EMBL/GenBank/DDBJ databases">
        <authorList>
            <person name="Lagorce A."/>
        </authorList>
    </citation>
    <scope>NUCLEOTIDE SEQUENCE</scope>
    <source>
        <strain evidence="1">Th15_F1_A12</strain>
    </source>
</reference>
<protein>
    <submittedName>
        <fullName evidence="1">Uncharacterized protein</fullName>
    </submittedName>
</protein>
<dbReference type="EMBL" id="CAKMUD010000079">
    <property type="protein sequence ID" value="CAH1593199.1"/>
    <property type="molecule type" value="Genomic_DNA"/>
</dbReference>
<gene>
    <name evidence="1" type="ORF">THF1A12_260058</name>
</gene>
<organism evidence="1 2">
    <name type="scientific">Vibrio jasicida</name>
    <dbReference type="NCBI Taxonomy" id="766224"/>
    <lineage>
        <taxon>Bacteria</taxon>
        <taxon>Pseudomonadati</taxon>
        <taxon>Pseudomonadota</taxon>
        <taxon>Gammaproteobacteria</taxon>
        <taxon>Vibrionales</taxon>
        <taxon>Vibrionaceae</taxon>
        <taxon>Vibrio</taxon>
    </lineage>
</organism>
<name>A0AAU9QQ86_9VIBR</name>
<dbReference type="AlphaFoldDB" id="A0AAU9QQ86"/>
<dbReference type="Proteomes" id="UP001295462">
    <property type="component" value="Unassembled WGS sequence"/>
</dbReference>
<evidence type="ECO:0000313" key="1">
    <source>
        <dbReference type="EMBL" id="CAH1593199.1"/>
    </source>
</evidence>
<accession>A0AAU9QQ86</accession>